<evidence type="ECO:0000256" key="8">
    <source>
        <dbReference type="SAM" id="MobiDB-lite"/>
    </source>
</evidence>
<dbReference type="GeneID" id="136821064"/>
<keyword evidence="10" id="KW-1185">Reference proteome</keyword>
<comment type="similarity">
    <text evidence="2">Belongs to the COG1 family.</text>
</comment>
<organism evidence="9 10">
    <name type="scientific">Clytia hemisphaerica</name>
    <dbReference type="NCBI Taxonomy" id="252671"/>
    <lineage>
        <taxon>Eukaryota</taxon>
        <taxon>Metazoa</taxon>
        <taxon>Cnidaria</taxon>
        <taxon>Hydrozoa</taxon>
        <taxon>Hydroidolina</taxon>
        <taxon>Leptothecata</taxon>
        <taxon>Obeliida</taxon>
        <taxon>Clytiidae</taxon>
        <taxon>Clytia</taxon>
    </lineage>
</organism>
<dbReference type="OrthoDB" id="46189at2759"/>
<dbReference type="PANTHER" id="PTHR31658:SF0">
    <property type="entry name" value="CONSERVED OLIGOMERIC GOLGI COMPLEX SUBUNIT 1"/>
    <property type="match status" value="1"/>
</dbReference>
<proteinExistence type="inferred from homology"/>
<accession>A0A7M5X3U3</accession>
<dbReference type="GO" id="GO:0015031">
    <property type="term" value="P:protein transport"/>
    <property type="evidence" value="ECO:0007669"/>
    <property type="project" value="UniProtKB-KW"/>
</dbReference>
<protein>
    <recommendedName>
        <fullName evidence="3">Conserved oligomeric Golgi complex subunit 1</fullName>
    </recommendedName>
</protein>
<dbReference type="EnsemblMetazoa" id="CLYHEMT017315.1">
    <property type="protein sequence ID" value="CLYHEMP017315.1"/>
    <property type="gene ID" value="CLYHEMG017315"/>
</dbReference>
<keyword evidence="6" id="KW-0333">Golgi apparatus</keyword>
<evidence type="ECO:0000313" key="10">
    <source>
        <dbReference type="Proteomes" id="UP000594262"/>
    </source>
</evidence>
<comment type="subcellular location">
    <subcellularLocation>
        <location evidence="1">Golgi apparatus membrane</location>
        <topology evidence="1">Peripheral membrane protein</topology>
    </subcellularLocation>
</comment>
<evidence type="ECO:0000256" key="3">
    <source>
        <dbReference type="ARBA" id="ARBA00020978"/>
    </source>
</evidence>
<evidence type="ECO:0000256" key="1">
    <source>
        <dbReference type="ARBA" id="ARBA00004395"/>
    </source>
</evidence>
<evidence type="ECO:0000256" key="4">
    <source>
        <dbReference type="ARBA" id="ARBA00022448"/>
    </source>
</evidence>
<evidence type="ECO:0000313" key="9">
    <source>
        <dbReference type="EnsemblMetazoa" id="CLYHEMP017315.1"/>
    </source>
</evidence>
<feature type="region of interest" description="Disordered" evidence="8">
    <location>
        <begin position="949"/>
        <end position="980"/>
    </location>
</feature>
<feature type="region of interest" description="Disordered" evidence="8">
    <location>
        <begin position="662"/>
        <end position="687"/>
    </location>
</feature>
<dbReference type="GO" id="GO:0017119">
    <property type="term" value="C:Golgi transport complex"/>
    <property type="evidence" value="ECO:0007669"/>
    <property type="project" value="InterPro"/>
</dbReference>
<name>A0A7M5X3U3_9CNID</name>
<keyword evidence="7" id="KW-0472">Membrane</keyword>
<dbReference type="GO" id="GO:0006891">
    <property type="term" value="P:intra-Golgi vesicle-mediated transport"/>
    <property type="evidence" value="ECO:0007669"/>
    <property type="project" value="InterPro"/>
</dbReference>
<evidence type="ECO:0000256" key="6">
    <source>
        <dbReference type="ARBA" id="ARBA00023034"/>
    </source>
</evidence>
<evidence type="ECO:0000256" key="5">
    <source>
        <dbReference type="ARBA" id="ARBA00022927"/>
    </source>
</evidence>
<dbReference type="RefSeq" id="XP_066933399.1">
    <property type="nucleotide sequence ID" value="XM_067077298.1"/>
</dbReference>
<evidence type="ECO:0000256" key="7">
    <source>
        <dbReference type="ARBA" id="ARBA00023136"/>
    </source>
</evidence>
<dbReference type="InterPro" id="IPR033370">
    <property type="entry name" value="COG1"/>
</dbReference>
<dbReference type="GO" id="GO:0000139">
    <property type="term" value="C:Golgi membrane"/>
    <property type="evidence" value="ECO:0007669"/>
    <property type="project" value="UniProtKB-SubCell"/>
</dbReference>
<keyword evidence="4" id="KW-0813">Transport</keyword>
<dbReference type="Pfam" id="PF08700">
    <property type="entry name" value="VPS51_Exo84_N"/>
    <property type="match status" value="1"/>
</dbReference>
<dbReference type="AlphaFoldDB" id="A0A7M5X3U3"/>
<dbReference type="Proteomes" id="UP000594262">
    <property type="component" value="Unplaced"/>
</dbReference>
<reference evidence="9" key="1">
    <citation type="submission" date="2021-01" db="UniProtKB">
        <authorList>
            <consortium name="EnsemblMetazoa"/>
        </authorList>
    </citation>
    <scope>IDENTIFICATION</scope>
</reference>
<keyword evidence="5" id="KW-0653">Protein transport</keyword>
<dbReference type="PANTHER" id="PTHR31658">
    <property type="entry name" value="CONSERVED OLIGOMERIC GOLGI COMPLEX SUBUNIT 1"/>
    <property type="match status" value="1"/>
</dbReference>
<sequence length="980" mass="111925">MSGSHYNDVGSIFQQQTVAEIEGIERKIRGEIEKRKQDLRVMVGERYRDLINAADTIQDMKKVTNEVTHNIEMISNLCANFSKDEEETKSKQTKKTLKTSEEAFYSLATQMDLLVDTPEKIWSALDEHKYLDAAQLYLLSHHIVNTSININAGQLKRGSQRDIFASFPILHHQWAAISHFKPSILKGGRNALKDSTIPDLGLTQSLCSIVLLEDYSPRQVFNEFLAARKLAFQDVFNANFHTTSSKKQISDLTHMLRLTIEQIVSLFYTDESRPEGRQKPLFYTTLQGIVNGKVSRKGKVFEDLFGDDMDVLTVSKFLPSTVSDFMPKLRSIPVTISISYIQKHTTDWLNTCTKEIHQGVKNLLSFINDIKGLALVRDAVYEILKDLPNAEEGSGNEDEEDDEEERGLSWKQCCQITLNRHLSIWDEVFRPLFFQRAKEILERKCGDCFNDTSNMLHDILNDLKDTNNPLSDTSWDHDFTSFLWHEFPTSQDLMVDPTTTSNMSMLGLKVRNYTPSIQRLCNNFNNILKTIIQDAMHFVESDEDSKLDENELRLRAIKKDVQKMISTADEVFTEEASQPFNRFADAHQIRAALNTTFSKGVEKMCKQIGEILVETKNALKDVKVEKVEETVDLLNRATYLARLCLSLPDLCTNIETITNHEDSMATPQRTPLKRQLSSHTRESLQRNAKKISSESLDKINAKFQQQHQTAADVWIDWTCKTVGSLVRDTLRSSDDHFVFSVTHWDTVSIQEEGEGGEKIKSTIRVPSMPSFYLTSLLYRMVEELHRVGGSIFERSSLRSLSVGIGDAILRSHKEYLNDITTMTQTKSTFQNKIFQFIFDIKFIVKLLAGSSDLKDQETVQFRQGCTRLINALEQMVDPFDLDVFIPHIDKAVQKQLQRSSLIFGSIGQMDKHSLQGQHRVTSSTDQANVMPLVTNPPRFMLLPISTHKEQRKKEFSSQSTEDSGSQKHPLFVHKTQVTVN</sequence>
<evidence type="ECO:0000256" key="2">
    <source>
        <dbReference type="ARBA" id="ARBA00006653"/>
    </source>
</evidence>